<comment type="caution">
    <text evidence="1">The sequence shown here is derived from an EMBL/GenBank/DDBJ whole genome shotgun (WGS) entry which is preliminary data.</text>
</comment>
<evidence type="ECO:0000313" key="2">
    <source>
        <dbReference type="Proteomes" id="UP000235564"/>
    </source>
</evidence>
<protein>
    <submittedName>
        <fullName evidence="1">Aminotransferase</fullName>
    </submittedName>
</protein>
<proteinExistence type="predicted"/>
<dbReference type="RefSeq" id="WP_102696739.1">
    <property type="nucleotide sequence ID" value="NZ_PNGJ01000002.1"/>
</dbReference>
<keyword evidence="1" id="KW-0808">Transferase</keyword>
<dbReference type="GO" id="GO:0008483">
    <property type="term" value="F:transaminase activity"/>
    <property type="evidence" value="ECO:0007669"/>
    <property type="project" value="UniProtKB-KW"/>
</dbReference>
<dbReference type="EMBL" id="PNGJ01000002">
    <property type="protein sequence ID" value="PMC24966.1"/>
    <property type="molecule type" value="Genomic_DNA"/>
</dbReference>
<organism evidence="1 2">
    <name type="scientific">Hoylesella buccalis</name>
    <dbReference type="NCBI Taxonomy" id="28127"/>
    <lineage>
        <taxon>Bacteria</taxon>
        <taxon>Pseudomonadati</taxon>
        <taxon>Bacteroidota</taxon>
        <taxon>Bacteroidia</taxon>
        <taxon>Bacteroidales</taxon>
        <taxon>Prevotellaceae</taxon>
        <taxon>Hoylesella</taxon>
    </lineage>
</organism>
<evidence type="ECO:0000313" key="1">
    <source>
        <dbReference type="EMBL" id="PMC24966.1"/>
    </source>
</evidence>
<dbReference type="Proteomes" id="UP000235564">
    <property type="component" value="Unassembled WGS sequence"/>
</dbReference>
<gene>
    <name evidence="1" type="ORF">CJ231_03420</name>
</gene>
<accession>A0A2N6QSM9</accession>
<dbReference type="AlphaFoldDB" id="A0A2N6QSM9"/>
<reference evidence="1 2" key="1">
    <citation type="submission" date="2017-09" db="EMBL/GenBank/DDBJ databases">
        <title>Bacterial strain isolated from the female urinary microbiota.</title>
        <authorList>
            <person name="Thomas-White K."/>
            <person name="Kumar N."/>
            <person name="Forster S."/>
            <person name="Putonti C."/>
            <person name="Lawley T."/>
            <person name="Wolfe A.J."/>
        </authorList>
    </citation>
    <scope>NUCLEOTIDE SEQUENCE [LARGE SCALE GENOMIC DNA]</scope>
    <source>
        <strain evidence="1 2">UMB0536</strain>
    </source>
</reference>
<keyword evidence="1" id="KW-0032">Aminotransferase</keyword>
<sequence>MKKEYQKPSMDVTFMKVDNQLLAGVSAGTKDPEYGGDPTEGQNAKAWQFDVEEEDFKMW</sequence>
<name>A0A2N6QSM9_9BACT</name>